<dbReference type="Pfam" id="PF07364">
    <property type="entry name" value="DUF1485"/>
    <property type="match status" value="1"/>
</dbReference>
<keyword evidence="1" id="KW-0645">Protease</keyword>
<evidence type="ECO:0000313" key="4">
    <source>
        <dbReference type="EMBL" id="MDX8477484.1"/>
    </source>
</evidence>
<protein>
    <recommendedName>
        <fullName evidence="1">Microcystinase C</fullName>
        <shortName evidence="1">MlrC</shortName>
    </recommendedName>
</protein>
<comment type="similarity">
    <text evidence="1">Belongs to the peptidase M81 family.</text>
</comment>
<keyword evidence="5" id="KW-1185">Reference proteome</keyword>
<accession>A0ABU4XRY7</accession>
<comment type="cofactor">
    <cofactor evidence="1">
        <name>Zn(2+)</name>
        <dbReference type="ChEBI" id="CHEBI:29105"/>
    </cofactor>
    <text evidence="1">Binds 1 zinc ion per subunit.</text>
</comment>
<evidence type="ECO:0000259" key="3">
    <source>
        <dbReference type="Pfam" id="PF07364"/>
    </source>
</evidence>
<feature type="domain" description="Microcystin LR degradation protein MlrC C-terminal" evidence="2">
    <location>
        <begin position="310"/>
        <end position="488"/>
    </location>
</feature>
<dbReference type="EMBL" id="JAVIIW010000003">
    <property type="protein sequence ID" value="MDX8477484.1"/>
    <property type="molecule type" value="Genomic_DNA"/>
</dbReference>
<feature type="domain" description="Microcystin LR degradation protein MlrC N-terminal" evidence="3">
    <location>
        <begin position="6"/>
        <end position="296"/>
    </location>
</feature>
<organism evidence="4 5">
    <name type="scientific">Mesorhizobium album</name>
    <dbReference type="NCBI Taxonomy" id="3072314"/>
    <lineage>
        <taxon>Bacteria</taxon>
        <taxon>Pseudomonadati</taxon>
        <taxon>Pseudomonadota</taxon>
        <taxon>Alphaproteobacteria</taxon>
        <taxon>Hyphomicrobiales</taxon>
        <taxon>Phyllobacteriaceae</taxon>
        <taxon>Mesorhizobium</taxon>
    </lineage>
</organism>
<comment type="function">
    <text evidence="1">Involved in peptidolytic degradation of cyclic heptapeptide hepatotoxin microcystin (MC).</text>
</comment>
<comment type="caution">
    <text evidence="4">The sequence shown here is derived from an EMBL/GenBank/DDBJ whole genome shotgun (WGS) entry which is preliminary data.</text>
</comment>
<gene>
    <name evidence="4" type="ORF">RFN28_03200</name>
</gene>
<keyword evidence="1" id="KW-0479">Metal-binding</keyword>
<dbReference type="PIRSF" id="PIRSF012702">
    <property type="entry name" value="UCP012702"/>
    <property type="match status" value="1"/>
</dbReference>
<keyword evidence="1" id="KW-0482">Metalloprotease</keyword>
<dbReference type="InterPro" id="IPR009197">
    <property type="entry name" value="MlrC"/>
</dbReference>
<dbReference type="Proteomes" id="UP001287059">
    <property type="component" value="Unassembled WGS sequence"/>
</dbReference>
<dbReference type="Pfam" id="PF07171">
    <property type="entry name" value="MlrC_C"/>
    <property type="match status" value="1"/>
</dbReference>
<dbReference type="InterPro" id="IPR010799">
    <property type="entry name" value="MlrC_C"/>
</dbReference>
<evidence type="ECO:0000259" key="2">
    <source>
        <dbReference type="Pfam" id="PF07171"/>
    </source>
</evidence>
<evidence type="ECO:0000256" key="1">
    <source>
        <dbReference type="PIRNR" id="PIRNR012702"/>
    </source>
</evidence>
<dbReference type="InterPro" id="IPR015995">
    <property type="entry name" value="MlrC_N"/>
</dbReference>
<reference evidence="4 5" key="1">
    <citation type="submission" date="2023-08" db="EMBL/GenBank/DDBJ databases">
        <title>Implementing the SeqCode for naming new Mesorhizobium species isolated from Vachellia karroo root nodules.</title>
        <authorList>
            <person name="Van Lill M."/>
        </authorList>
    </citation>
    <scope>NUCLEOTIDE SEQUENCE [LARGE SCALE GENOMIC DNA]</scope>
    <source>
        <strain evidence="4 5">VK24D</strain>
    </source>
</reference>
<proteinExistence type="inferred from homology"/>
<sequence length="506" mass="55194">MFRKKKIALLGLMLESNSFAPATGRDDFLSRLYVAGIEMAEELRKDESKIPAEMHSFCATMDSCVEWEAAPILIGLVEAGGPIDHDFFAQTLEDMKVRLEAAMPLDGVYICNHGAMITTQDRDPDGDIFEMARSVVGKDCPIVVTLDLHGNVSDRMVAAVNLVVAYQTNPHVDMVARGREAAFAMSSMLSGLRPASAIIRLPVCPPTVTLLTDKGPYADLMRYGQAKSGGEIMNVSILGGFAYADTAKNGLCIIVTARSDRAVAEAVAQDIAEYAWSDYRRYDPHLTPLDEAVAKAVAVGEDPSLPAVILADVADNPGGGANGNTTWLLEALIKARANGAVLGIFNDPALAREAMELGEGARFRAVFNRVEPDRFSRRFEANATVLRIRDGDCVGRRGFYANRRLDLGTTVLLDVEGIKVVVISIRTQCADPVFFEMMGIDISKARSIVVKSRGHFRAGFDEFFGPDQVIEVDAPGLSSPILTRFDFKFLPRPIFPVDRDVTWPRA</sequence>
<name>A0ABU4XRY7_9HYPH</name>
<keyword evidence="1" id="KW-0378">Hydrolase</keyword>
<evidence type="ECO:0000313" key="5">
    <source>
        <dbReference type="Proteomes" id="UP001287059"/>
    </source>
</evidence>
<dbReference type="RefSeq" id="WP_320285929.1">
    <property type="nucleotide sequence ID" value="NZ_JAVIIW010000003.1"/>
</dbReference>